<dbReference type="PANTHER" id="PTHR30595:SF6">
    <property type="entry name" value="SCHLAFEN ALBA-2 DOMAIN-CONTAINING PROTEIN"/>
    <property type="match status" value="1"/>
</dbReference>
<dbReference type="InterPro" id="IPR036388">
    <property type="entry name" value="WH-like_DNA-bd_sf"/>
</dbReference>
<name>A0ABY4D993_9SPIR</name>
<dbReference type="Pfam" id="PF13749">
    <property type="entry name" value="HATPase_c_4"/>
    <property type="match status" value="1"/>
</dbReference>
<sequence length="445" mass="50262">MVYESESVEFKQSLTEDIAKEVIAFANTHGGTIYLGINDTGKEIGISNLDAEYNRLSNMIRDAILPDVTMFVQYELLENKVIKISVEEGIKKPYFLKKHGIKPSGVYVRQGTVTAPASWDLIRHAIHLSDGDSFESKQSLLQDLTFDSAYAEFKNRNVAFTHDKSFALGLRGSVQGHYTNLALILSDQCTHSVKIAVFDDTANTMFKDRREFNGSIFKQLNDSYTYCMLNNRTESIIRGLHRIDAMEYPPEAIREALLNALVHRNYSFSGSIIININAERMEFISLGGLVPGLTTEDILNGISQPRNPLLAQIFFRLKHIEAYGTGLRRIFDLYRDCDRKPTISVTENSFRITLANMNFAKKHAGSAEEVSDDAPGKTLYITDQMRKILDYVATNQEIDEKAVMDLLSIQRTRAYLIAKKMTDIGLLQVQGRGKTKTYRLAARSH</sequence>
<dbReference type="InterPro" id="IPR038461">
    <property type="entry name" value="Schlafen_AlbA_2_dom_sf"/>
</dbReference>
<keyword evidence="3" id="KW-1185">Reference proteome</keyword>
<dbReference type="Gene3D" id="3.30.565.60">
    <property type="match status" value="1"/>
</dbReference>
<dbReference type="EMBL" id="CP094929">
    <property type="protein sequence ID" value="UOM49584.1"/>
    <property type="molecule type" value="Genomic_DNA"/>
</dbReference>
<evidence type="ECO:0000259" key="1">
    <source>
        <dbReference type="Pfam" id="PF04326"/>
    </source>
</evidence>
<reference evidence="3" key="1">
    <citation type="journal article" date="2024" name="J Bioinform Genom">
        <title>Complete genome sequence of the type strain bacterium Sphaerochaeta associata GLS2t (VKM B-2742)t.</title>
        <authorList>
            <person name="Troshina O.Y."/>
            <person name="Tepeeva A.N."/>
            <person name="Arzamasceva V.O."/>
            <person name="Whitman W.B."/>
            <person name="Varghese N."/>
            <person name="Shapiro N."/>
            <person name="Woyke T."/>
            <person name="Kripides N.C."/>
            <person name="Vasilenko O.V."/>
        </authorList>
    </citation>
    <scope>NUCLEOTIDE SEQUENCE [LARGE SCALE GENOMIC DNA]</scope>
    <source>
        <strain evidence="3">GLS2T</strain>
    </source>
</reference>
<proteinExistence type="predicted"/>
<dbReference type="InterPro" id="IPR038475">
    <property type="entry name" value="RecG_C_sf"/>
</dbReference>
<evidence type="ECO:0000313" key="3">
    <source>
        <dbReference type="Proteomes" id="UP000829708"/>
    </source>
</evidence>
<feature type="domain" description="Schlafen AlbA-2" evidence="1">
    <location>
        <begin position="4"/>
        <end position="116"/>
    </location>
</feature>
<dbReference type="Pfam" id="PF04326">
    <property type="entry name" value="SLFN_AlbA_2"/>
    <property type="match status" value="1"/>
</dbReference>
<accession>A0ABY4D993</accession>
<gene>
    <name evidence="2" type="ORF">MUG09_08455</name>
</gene>
<dbReference type="Gene3D" id="3.30.950.30">
    <property type="entry name" value="Schlafen, AAA domain"/>
    <property type="match status" value="1"/>
</dbReference>
<organism evidence="2 3">
    <name type="scientific">Sphaerochaeta associata</name>
    <dbReference type="NCBI Taxonomy" id="1129264"/>
    <lineage>
        <taxon>Bacteria</taxon>
        <taxon>Pseudomonadati</taxon>
        <taxon>Spirochaetota</taxon>
        <taxon>Spirochaetia</taxon>
        <taxon>Spirochaetales</taxon>
        <taxon>Sphaerochaetaceae</taxon>
        <taxon>Sphaerochaeta</taxon>
    </lineage>
</organism>
<protein>
    <submittedName>
        <fullName evidence="2">DNA binding domain-containing protein</fullName>
    </submittedName>
</protein>
<dbReference type="Proteomes" id="UP000829708">
    <property type="component" value="Chromosome"/>
</dbReference>
<dbReference type="RefSeq" id="WP_244770978.1">
    <property type="nucleotide sequence ID" value="NZ_CP094929.1"/>
</dbReference>
<evidence type="ECO:0000313" key="2">
    <source>
        <dbReference type="EMBL" id="UOM49584.1"/>
    </source>
</evidence>
<dbReference type="PANTHER" id="PTHR30595">
    <property type="entry name" value="GLPR-RELATED TRANSCRIPTIONAL REPRESSOR"/>
    <property type="match status" value="1"/>
</dbReference>
<dbReference type="Gene3D" id="1.10.10.10">
    <property type="entry name" value="Winged helix-like DNA-binding domain superfamily/Winged helix DNA-binding domain"/>
    <property type="match status" value="1"/>
</dbReference>
<dbReference type="InterPro" id="IPR007421">
    <property type="entry name" value="Schlafen_AlbA_2_dom"/>
</dbReference>